<evidence type="ECO:0000313" key="3">
    <source>
        <dbReference type="Proteomes" id="UP000594688"/>
    </source>
</evidence>
<feature type="chain" id="PRO_5032895803" evidence="1">
    <location>
        <begin position="41"/>
        <end position="206"/>
    </location>
</feature>
<feature type="signal peptide" evidence="1">
    <location>
        <begin position="1"/>
        <end position="40"/>
    </location>
</feature>
<reference evidence="2 3" key="1">
    <citation type="submission" date="2020-02" db="EMBL/GenBank/DDBJ databases">
        <title>Genomic and physiological characterization of two novel Nitrospinaceae genera.</title>
        <authorList>
            <person name="Mueller A.J."/>
            <person name="Jung M.-Y."/>
            <person name="Strachan C.R."/>
            <person name="Herbold C.W."/>
            <person name="Kirkegaard R.H."/>
            <person name="Daims H."/>
        </authorList>
    </citation>
    <scope>NUCLEOTIDE SEQUENCE [LARGE SCALE GENOMIC DNA]</scope>
    <source>
        <strain evidence="2">EB</strain>
    </source>
</reference>
<name>A0A7T0G0X5_9BACT</name>
<dbReference type="EMBL" id="CP048685">
    <property type="protein sequence ID" value="QPJ62296.1"/>
    <property type="molecule type" value="Genomic_DNA"/>
</dbReference>
<protein>
    <submittedName>
        <fullName evidence="2">Uncharacterized protein</fullName>
    </submittedName>
</protein>
<accession>A0A7T0G0X5</accession>
<sequence length="206" mass="22692">MNDLKHSLSEKNWAYFCKQSFWMTLLTGFLILNFSGPAQADDADDKRAIASWRAEGNVYPVGKGQEFYSGVMKGTFFVKDHTNKTHYMHAARMDCPFAVHINQSGNDVLQGTCQLTDQIGYKANAKISCEGPKENCQGKLTFTSGTGNLEGIQGGGAIKVRVDLIKQDSQQDSDSSYGKNMTASGYLIINNLQDNVKDQDGHPVVH</sequence>
<dbReference type="Proteomes" id="UP000594688">
    <property type="component" value="Chromosome"/>
</dbReference>
<dbReference type="KEGG" id="nli:G3M70_10610"/>
<evidence type="ECO:0000313" key="2">
    <source>
        <dbReference type="EMBL" id="QPJ62296.1"/>
    </source>
</evidence>
<organism evidence="2 3">
    <name type="scientific">Candidatus Nitronauta litoralis</name>
    <dbReference type="NCBI Taxonomy" id="2705533"/>
    <lineage>
        <taxon>Bacteria</taxon>
        <taxon>Pseudomonadati</taxon>
        <taxon>Nitrospinota/Tectimicrobiota group</taxon>
        <taxon>Nitrospinota</taxon>
        <taxon>Nitrospinia</taxon>
        <taxon>Nitrospinales</taxon>
        <taxon>Nitrospinaceae</taxon>
        <taxon>Candidatus Nitronauta</taxon>
    </lineage>
</organism>
<gene>
    <name evidence="2" type="ORF">G3M70_10610</name>
</gene>
<evidence type="ECO:0000256" key="1">
    <source>
        <dbReference type="SAM" id="SignalP"/>
    </source>
</evidence>
<proteinExistence type="predicted"/>
<dbReference type="AlphaFoldDB" id="A0A7T0G0X5"/>
<keyword evidence="1" id="KW-0732">Signal</keyword>